<dbReference type="AlphaFoldDB" id="A0A4P2V4R9"/>
<organism evidence="2">
    <name type="scientific">Plasmodium cynomolgi</name>
    <dbReference type="NCBI Taxonomy" id="5827"/>
    <lineage>
        <taxon>Eukaryota</taxon>
        <taxon>Sar</taxon>
        <taxon>Alveolata</taxon>
        <taxon>Apicomplexa</taxon>
        <taxon>Aconoidasida</taxon>
        <taxon>Haemosporida</taxon>
        <taxon>Plasmodiidae</taxon>
        <taxon>Plasmodium</taxon>
        <taxon>Plasmodium (Plasmodium)</taxon>
    </lineage>
</organism>
<proteinExistence type="predicted"/>
<dbReference type="GO" id="GO:0005840">
    <property type="term" value="C:ribosome"/>
    <property type="evidence" value="ECO:0007669"/>
    <property type="project" value="UniProtKB-KW"/>
</dbReference>
<keyword evidence="1" id="KW-1133">Transmembrane helix</keyword>
<gene>
    <name evidence="2" type="primary">rpl6</name>
</gene>
<dbReference type="VEuPathDB" id="PlasmoDB:PcyM_API02600"/>
<dbReference type="SUPFAM" id="SSF56053">
    <property type="entry name" value="Ribosomal protein L6"/>
    <property type="match status" value="1"/>
</dbReference>
<accession>A0A4P2V4R9</accession>
<dbReference type="GO" id="GO:0006412">
    <property type="term" value="P:translation"/>
    <property type="evidence" value="ECO:0007669"/>
    <property type="project" value="InterPro"/>
</dbReference>
<dbReference type="GO" id="GO:0003735">
    <property type="term" value="F:structural constituent of ribosome"/>
    <property type="evidence" value="ECO:0007669"/>
    <property type="project" value="InterPro"/>
</dbReference>
<evidence type="ECO:0000313" key="2">
    <source>
        <dbReference type="EMBL" id="BBB58023.1"/>
    </source>
</evidence>
<evidence type="ECO:0000256" key="1">
    <source>
        <dbReference type="SAM" id="Phobius"/>
    </source>
</evidence>
<keyword evidence="2" id="KW-0687">Ribonucleoprotein</keyword>
<dbReference type="EMBL" id="AP018101">
    <property type="protein sequence ID" value="BBB58023.1"/>
    <property type="molecule type" value="Genomic_DNA"/>
</dbReference>
<feature type="transmembrane region" description="Helical" evidence="1">
    <location>
        <begin position="138"/>
        <end position="156"/>
    </location>
</feature>
<keyword evidence="1" id="KW-0812">Transmembrane</keyword>
<name>A0A4P2V4R9_9APIC</name>
<protein>
    <submittedName>
        <fullName evidence="2">Large subunit ribosomal protein 6</fullName>
    </submittedName>
</protein>
<dbReference type="GO" id="GO:0019843">
    <property type="term" value="F:rRNA binding"/>
    <property type="evidence" value="ECO:0007669"/>
    <property type="project" value="InterPro"/>
</dbReference>
<dbReference type="Gene3D" id="3.90.930.12">
    <property type="entry name" value="Ribosomal protein L6, alpha-beta domain"/>
    <property type="match status" value="1"/>
</dbReference>
<keyword evidence="1" id="KW-0472">Membrane</keyword>
<sequence>MLNYKKYIFFYNNIININNNIYYLILDKKNFDYIYILYNITDNKIIQYIYILNIIYIYYIYNNLFYLLLKIYKHIFFYNIIKQKNEIYKLKLNIIGINYKFYYLKKYNLIIFKLKYNHKIIIKIPKIIYCKIYVNKNILYMYSINLFILYSIGNLINSFQYINKYKELGIKIL</sequence>
<dbReference type="InterPro" id="IPR036789">
    <property type="entry name" value="Ribosomal_uL6-like_a/b-dom_sf"/>
</dbReference>
<feature type="transmembrane region" description="Helical" evidence="1">
    <location>
        <begin position="7"/>
        <end position="25"/>
    </location>
</feature>
<feature type="transmembrane region" description="Helical" evidence="1">
    <location>
        <begin position="45"/>
        <end position="69"/>
    </location>
</feature>
<keyword evidence="2" id="KW-0689">Ribosomal protein</keyword>
<reference evidence="2" key="1">
    <citation type="journal article" date="2019" name="Sci. Rep.">
        <title>Apicoplast phylogeny reveals the position of Plasmodium vivax basal to the Asian primate malaria parasite clade.</title>
        <authorList>
            <person name="Arisue N."/>
            <person name="Hashimoto T."/>
            <person name="Kawai S."/>
            <person name="Honma H."/>
            <person name="Kume K."/>
            <person name="Horii T."/>
        </authorList>
    </citation>
    <scope>NUCLEOTIDE SEQUENCE</scope>
    <source>
        <strain evidence="2">Ceylonensis</strain>
    </source>
</reference>